<sequence length="110" mass="11902">MVIYYISKLIWYPDEKDGGNAPQVSVAFAAEDEDDMEFHDASDDRKALLSRLCDYGAEKVEDATKALGATNGATLEKNGQILRVAYAKSILGPGSGPSRSSRSKRSCTPN</sequence>
<name>A0ACC0FVJ5_9ERIC</name>
<comment type="caution">
    <text evidence="1">The sequence shown here is derived from an EMBL/GenBank/DDBJ whole genome shotgun (WGS) entry which is preliminary data.</text>
</comment>
<proteinExistence type="predicted"/>
<dbReference type="EMBL" id="CM045770">
    <property type="protein sequence ID" value="KAI7992817.1"/>
    <property type="molecule type" value="Genomic_DNA"/>
</dbReference>
<organism evidence="1 2">
    <name type="scientific">Camellia lanceoleosa</name>
    <dbReference type="NCBI Taxonomy" id="1840588"/>
    <lineage>
        <taxon>Eukaryota</taxon>
        <taxon>Viridiplantae</taxon>
        <taxon>Streptophyta</taxon>
        <taxon>Embryophyta</taxon>
        <taxon>Tracheophyta</taxon>
        <taxon>Spermatophyta</taxon>
        <taxon>Magnoliopsida</taxon>
        <taxon>eudicotyledons</taxon>
        <taxon>Gunneridae</taxon>
        <taxon>Pentapetalae</taxon>
        <taxon>asterids</taxon>
        <taxon>Ericales</taxon>
        <taxon>Theaceae</taxon>
        <taxon>Camellia</taxon>
    </lineage>
</organism>
<gene>
    <name evidence="1" type="ORF">LOK49_LG12G01868</name>
</gene>
<evidence type="ECO:0000313" key="1">
    <source>
        <dbReference type="EMBL" id="KAI7992817.1"/>
    </source>
</evidence>
<protein>
    <submittedName>
        <fullName evidence="1">SUPPRESSOR OF ABI3-5</fullName>
    </submittedName>
</protein>
<evidence type="ECO:0000313" key="2">
    <source>
        <dbReference type="Proteomes" id="UP001060215"/>
    </source>
</evidence>
<reference evidence="1 2" key="1">
    <citation type="journal article" date="2022" name="Plant J.">
        <title>Chromosome-level genome of Camellia lanceoleosa provides a valuable resource for understanding genome evolution and self-incompatibility.</title>
        <authorList>
            <person name="Gong W."/>
            <person name="Xiao S."/>
            <person name="Wang L."/>
            <person name="Liao Z."/>
            <person name="Chang Y."/>
            <person name="Mo W."/>
            <person name="Hu G."/>
            <person name="Li W."/>
            <person name="Zhao G."/>
            <person name="Zhu H."/>
            <person name="Hu X."/>
            <person name="Ji K."/>
            <person name="Xiang X."/>
            <person name="Song Q."/>
            <person name="Yuan D."/>
            <person name="Jin S."/>
            <person name="Zhang L."/>
        </authorList>
    </citation>
    <scope>NUCLEOTIDE SEQUENCE [LARGE SCALE GENOMIC DNA]</scope>
    <source>
        <strain evidence="1">SQ_2022a</strain>
    </source>
</reference>
<dbReference type="Proteomes" id="UP001060215">
    <property type="component" value="Chromosome 13"/>
</dbReference>
<keyword evidence="2" id="KW-1185">Reference proteome</keyword>
<accession>A0ACC0FVJ5</accession>